<proteinExistence type="predicted"/>
<comment type="subcellular location">
    <subcellularLocation>
        <location evidence="1">Membrane</location>
        <topology evidence="1">Multi-pass membrane protein</topology>
    </subcellularLocation>
</comment>
<keyword evidence="3 6" id="KW-1133">Transmembrane helix</keyword>
<feature type="transmembrane region" description="Helical" evidence="6">
    <location>
        <begin position="175"/>
        <end position="195"/>
    </location>
</feature>
<dbReference type="Gene3D" id="1.20.1250.20">
    <property type="entry name" value="MFS general substrate transporter like domains"/>
    <property type="match status" value="1"/>
</dbReference>
<organism evidence="7 8">
    <name type="scientific">Exidia glandulosa HHB12029</name>
    <dbReference type="NCBI Taxonomy" id="1314781"/>
    <lineage>
        <taxon>Eukaryota</taxon>
        <taxon>Fungi</taxon>
        <taxon>Dikarya</taxon>
        <taxon>Basidiomycota</taxon>
        <taxon>Agaricomycotina</taxon>
        <taxon>Agaricomycetes</taxon>
        <taxon>Auriculariales</taxon>
        <taxon>Exidiaceae</taxon>
        <taxon>Exidia</taxon>
    </lineage>
</organism>
<feature type="transmembrane region" description="Helical" evidence="6">
    <location>
        <begin position="135"/>
        <end position="154"/>
    </location>
</feature>
<reference evidence="7 8" key="1">
    <citation type="journal article" date="2016" name="Mol. Biol. Evol.">
        <title>Comparative Genomics of Early-Diverging Mushroom-Forming Fungi Provides Insights into the Origins of Lignocellulose Decay Capabilities.</title>
        <authorList>
            <person name="Nagy L.G."/>
            <person name="Riley R."/>
            <person name="Tritt A."/>
            <person name="Adam C."/>
            <person name="Daum C."/>
            <person name="Floudas D."/>
            <person name="Sun H."/>
            <person name="Yadav J.S."/>
            <person name="Pangilinan J."/>
            <person name="Larsson K.H."/>
            <person name="Matsuura K."/>
            <person name="Barry K."/>
            <person name="Labutti K."/>
            <person name="Kuo R."/>
            <person name="Ohm R.A."/>
            <person name="Bhattacharya S.S."/>
            <person name="Shirouzu T."/>
            <person name="Yoshinaga Y."/>
            <person name="Martin F.M."/>
            <person name="Grigoriev I.V."/>
            <person name="Hibbett D.S."/>
        </authorList>
    </citation>
    <scope>NUCLEOTIDE SEQUENCE [LARGE SCALE GENOMIC DNA]</scope>
    <source>
        <strain evidence="7 8">HHB12029</strain>
    </source>
</reference>
<feature type="transmembrane region" description="Helical" evidence="6">
    <location>
        <begin position="335"/>
        <end position="355"/>
    </location>
</feature>
<feature type="transmembrane region" description="Helical" evidence="6">
    <location>
        <begin position="258"/>
        <end position="286"/>
    </location>
</feature>
<evidence type="ECO:0000256" key="3">
    <source>
        <dbReference type="ARBA" id="ARBA00022989"/>
    </source>
</evidence>
<feature type="transmembrane region" description="Helical" evidence="6">
    <location>
        <begin position="375"/>
        <end position="398"/>
    </location>
</feature>
<dbReference type="Pfam" id="PF05978">
    <property type="entry name" value="UNC-93"/>
    <property type="match status" value="1"/>
</dbReference>
<keyword evidence="8" id="KW-1185">Reference proteome</keyword>
<feature type="transmembrane region" description="Helical" evidence="6">
    <location>
        <begin position="87"/>
        <end position="103"/>
    </location>
</feature>
<feature type="region of interest" description="Disordered" evidence="5">
    <location>
        <begin position="482"/>
        <end position="508"/>
    </location>
</feature>
<feature type="transmembrane region" description="Helical" evidence="6">
    <location>
        <begin position="306"/>
        <end position="323"/>
    </location>
</feature>
<evidence type="ECO:0000313" key="7">
    <source>
        <dbReference type="EMBL" id="KZW00733.1"/>
    </source>
</evidence>
<dbReference type="InParanoid" id="A0A165NGX1"/>
<dbReference type="Proteomes" id="UP000077266">
    <property type="component" value="Unassembled WGS sequence"/>
</dbReference>
<protein>
    <submittedName>
        <fullName evidence="7">MFS general substrate transporter</fullName>
    </submittedName>
</protein>
<keyword evidence="4 6" id="KW-0472">Membrane</keyword>
<keyword evidence="2 6" id="KW-0812">Transmembrane</keyword>
<name>A0A165NGX1_EXIGL</name>
<dbReference type="AlphaFoldDB" id="A0A165NGX1"/>
<feature type="transmembrane region" description="Helical" evidence="6">
    <location>
        <begin position="441"/>
        <end position="462"/>
    </location>
</feature>
<evidence type="ECO:0000313" key="8">
    <source>
        <dbReference type="Proteomes" id="UP000077266"/>
    </source>
</evidence>
<accession>A0A165NGX1</accession>
<evidence type="ECO:0000256" key="5">
    <source>
        <dbReference type="SAM" id="MobiDB-lite"/>
    </source>
</evidence>
<dbReference type="GO" id="GO:0016020">
    <property type="term" value="C:membrane"/>
    <property type="evidence" value="ECO:0007669"/>
    <property type="project" value="UniProtKB-SubCell"/>
</dbReference>
<dbReference type="SUPFAM" id="SSF103473">
    <property type="entry name" value="MFS general substrate transporter"/>
    <property type="match status" value="1"/>
</dbReference>
<dbReference type="OrthoDB" id="196103at2759"/>
<dbReference type="InterPro" id="IPR036259">
    <property type="entry name" value="MFS_trans_sf"/>
</dbReference>
<feature type="transmembrane region" description="Helical" evidence="6">
    <location>
        <begin position="47"/>
        <end position="67"/>
    </location>
</feature>
<dbReference type="EMBL" id="KV425899">
    <property type="protein sequence ID" value="KZW00733.1"/>
    <property type="molecule type" value="Genomic_DNA"/>
</dbReference>
<feature type="transmembrane region" description="Helical" evidence="6">
    <location>
        <begin position="110"/>
        <end position="129"/>
    </location>
</feature>
<dbReference type="PANTHER" id="PTHR23294">
    <property type="entry name" value="ET TRANSLATION PRODUCT-RELATED"/>
    <property type="match status" value="1"/>
</dbReference>
<gene>
    <name evidence="7" type="ORF">EXIGLDRAFT_135927</name>
</gene>
<dbReference type="PANTHER" id="PTHR23294:SF59">
    <property type="entry name" value="UNC93-LIKE PROTEIN C922.05C"/>
    <property type="match status" value="1"/>
</dbReference>
<dbReference type="InterPro" id="IPR010291">
    <property type="entry name" value="Ion_channel_UNC-93"/>
</dbReference>
<evidence type="ECO:0000256" key="6">
    <source>
        <dbReference type="SAM" id="Phobius"/>
    </source>
</evidence>
<feature type="transmembrane region" description="Helical" evidence="6">
    <location>
        <begin position="207"/>
        <end position="226"/>
    </location>
</feature>
<evidence type="ECO:0000256" key="4">
    <source>
        <dbReference type="ARBA" id="ARBA00023136"/>
    </source>
</evidence>
<dbReference type="InterPro" id="IPR051617">
    <property type="entry name" value="UNC-93-like_regulator"/>
</dbReference>
<sequence length="508" mass="56505">MASKQAGHGGFGYSEDDEETLRDNGEYVLTVRVERPRGIVGMYRHPYAQVVMLGFVCFMGPGLFNALNGLGGGGQLDSQTSANANTAVYSAFAFFAFFAGTINNKLGSRLTLTLGSLGYSLYISSYLVFNMFPSAGAFVIVSGCVLGLCAGLLWTAQGSLMLSYCTEDQKGTFIGLFWAIFNLGGVVGAGIAAAINHKNQTNSVGDGTYIGFLVLTAIGTFIPLFMTDPHKMVRSDGSRVQTHSRAVVRHPSWKIEFYSLWVALVTDPMILLLFPMFFASNYFYTWQFNDYNGALFNIRTRSINDVVYWFSQIIGSISIGILLDTRKLSRRTRAFVGWGILLSLVLVVHAWAYVYQRGYVRTETEDKMDFTDPGYAAHLWLYIFCALMDAMWQTTAYWMMGAMSNDPAKLAHFTGFYKSIQSAGGAIGWRIDAMKVPYMNIFLSTWALLVGGLVFALPMLYLRVKNTTDYEDEALVRMDDSGNLRPASQYEPSYPMSDQSKLDKLREL</sequence>
<evidence type="ECO:0000256" key="2">
    <source>
        <dbReference type="ARBA" id="ARBA00022692"/>
    </source>
</evidence>
<evidence type="ECO:0000256" key="1">
    <source>
        <dbReference type="ARBA" id="ARBA00004141"/>
    </source>
</evidence>